<dbReference type="InterPro" id="IPR046342">
    <property type="entry name" value="CBS_dom_sf"/>
</dbReference>
<keyword evidence="6" id="KW-1133">Transmembrane helix</keyword>
<comment type="subcellular location">
    <subcellularLocation>
        <location evidence="1">Cell membrane</location>
        <topology evidence="1">Multi-pass membrane protein</topology>
    </subcellularLocation>
</comment>
<dbReference type="Pfam" id="PF00571">
    <property type="entry name" value="CBS"/>
    <property type="match status" value="2"/>
</dbReference>
<accession>A0A644V2P5</accession>
<dbReference type="FunFam" id="3.10.580.10:FF:000002">
    <property type="entry name" value="Magnesium/cobalt efflux protein CorC"/>
    <property type="match status" value="1"/>
</dbReference>
<proteinExistence type="inferred from homology"/>
<gene>
    <name evidence="8" type="ORF">SDC9_31576</name>
</gene>
<evidence type="ECO:0000256" key="1">
    <source>
        <dbReference type="ARBA" id="ARBA00004651"/>
    </source>
</evidence>
<sequence length="294" mass="32924">MALGLILILYVILKAGEIYLLTISKTESDQISKRKVSAADSLFNSIYQISAFFVTAISVLIYIIFGNEILLLPLIVLVITILLFGHILPNMLAANYGQSLAVATGRMVQATAWVTAPVNKILSSFAKSVFESKEERDVKSVEEFGEEKGMLLNIVKLSETAVREIMTPRVSVEGIESSLNWNEVKTKAAQNGFSRLPVYQDSIDNVVGFLYIKDLVGYIDRNEHFDWRGHIRKAYFVPGVKKINDLLEEFRQKKMHLAVVVDEYGGMEGIVTLEDILEEIVGEISDETDIKDNI</sequence>
<dbReference type="GO" id="GO:0005886">
    <property type="term" value="C:plasma membrane"/>
    <property type="evidence" value="ECO:0007669"/>
    <property type="project" value="UniProtKB-SubCell"/>
</dbReference>
<feature type="transmembrane region" description="Helical" evidence="6">
    <location>
        <begin position="6"/>
        <end position="24"/>
    </location>
</feature>
<dbReference type="Gene3D" id="3.10.580.10">
    <property type="entry name" value="CBS-domain"/>
    <property type="match status" value="1"/>
</dbReference>
<keyword evidence="4" id="KW-0677">Repeat</keyword>
<comment type="similarity">
    <text evidence="2">Belongs to the UPF0053 family.</text>
</comment>
<dbReference type="CDD" id="cd04590">
    <property type="entry name" value="CBS_pair_CorC_HlyC_assoc"/>
    <property type="match status" value="1"/>
</dbReference>
<dbReference type="EMBL" id="VSSQ01000208">
    <property type="protein sequence ID" value="MPL85606.1"/>
    <property type="molecule type" value="Genomic_DNA"/>
</dbReference>
<organism evidence="8">
    <name type="scientific">bioreactor metagenome</name>
    <dbReference type="NCBI Taxonomy" id="1076179"/>
    <lineage>
        <taxon>unclassified sequences</taxon>
        <taxon>metagenomes</taxon>
        <taxon>ecological metagenomes</taxon>
    </lineage>
</organism>
<evidence type="ECO:0000256" key="5">
    <source>
        <dbReference type="ARBA" id="ARBA00023122"/>
    </source>
</evidence>
<evidence type="ECO:0000256" key="2">
    <source>
        <dbReference type="ARBA" id="ARBA00006337"/>
    </source>
</evidence>
<evidence type="ECO:0000313" key="8">
    <source>
        <dbReference type="EMBL" id="MPL85606.1"/>
    </source>
</evidence>
<reference evidence="8" key="1">
    <citation type="submission" date="2019-08" db="EMBL/GenBank/DDBJ databases">
        <authorList>
            <person name="Kucharzyk K."/>
            <person name="Murdoch R.W."/>
            <person name="Higgins S."/>
            <person name="Loffler F."/>
        </authorList>
    </citation>
    <scope>NUCLEOTIDE SEQUENCE</scope>
</reference>
<keyword evidence="3" id="KW-1003">Cell membrane</keyword>
<dbReference type="SMART" id="SM00116">
    <property type="entry name" value="CBS"/>
    <property type="match status" value="2"/>
</dbReference>
<keyword evidence="6" id="KW-0472">Membrane</keyword>
<feature type="transmembrane region" description="Helical" evidence="6">
    <location>
        <begin position="45"/>
        <end position="64"/>
    </location>
</feature>
<evidence type="ECO:0000259" key="7">
    <source>
        <dbReference type="PROSITE" id="PS51371"/>
    </source>
</evidence>
<dbReference type="InterPro" id="IPR044751">
    <property type="entry name" value="Ion_transp-like_CBS"/>
</dbReference>
<dbReference type="SUPFAM" id="SSF54631">
    <property type="entry name" value="CBS-domain pair"/>
    <property type="match status" value="1"/>
</dbReference>
<dbReference type="PROSITE" id="PS51371">
    <property type="entry name" value="CBS"/>
    <property type="match status" value="1"/>
</dbReference>
<dbReference type="AlphaFoldDB" id="A0A644V2P5"/>
<dbReference type="PANTHER" id="PTHR22777:SF32">
    <property type="entry name" value="UPF0053 INNER MEMBRANE PROTEIN YFJD"/>
    <property type="match status" value="1"/>
</dbReference>
<dbReference type="PANTHER" id="PTHR22777">
    <property type="entry name" value="HEMOLYSIN-RELATED"/>
    <property type="match status" value="1"/>
</dbReference>
<feature type="domain" description="CBS" evidence="7">
    <location>
        <begin position="230"/>
        <end position="287"/>
    </location>
</feature>
<comment type="caution">
    <text evidence="8">The sequence shown here is derived from an EMBL/GenBank/DDBJ whole genome shotgun (WGS) entry which is preliminary data.</text>
</comment>
<protein>
    <recommendedName>
        <fullName evidence="7">CBS domain-containing protein</fullName>
    </recommendedName>
</protein>
<evidence type="ECO:0000256" key="6">
    <source>
        <dbReference type="SAM" id="Phobius"/>
    </source>
</evidence>
<keyword evidence="5" id="KW-0129">CBS domain</keyword>
<keyword evidence="6" id="KW-0812">Transmembrane</keyword>
<dbReference type="InterPro" id="IPR000644">
    <property type="entry name" value="CBS_dom"/>
</dbReference>
<evidence type="ECO:0000256" key="3">
    <source>
        <dbReference type="ARBA" id="ARBA00022475"/>
    </source>
</evidence>
<feature type="transmembrane region" description="Helical" evidence="6">
    <location>
        <begin position="70"/>
        <end position="88"/>
    </location>
</feature>
<name>A0A644V2P5_9ZZZZ</name>
<evidence type="ECO:0000256" key="4">
    <source>
        <dbReference type="ARBA" id="ARBA00022737"/>
    </source>
</evidence>